<name>A0ABR9PJ26_9BACT</name>
<accession>A0ABR9PJ26</accession>
<keyword evidence="5" id="KW-1185">Reference proteome</keyword>
<dbReference type="InterPro" id="IPR001650">
    <property type="entry name" value="Helicase_C-like"/>
</dbReference>
<sequence length="1050" mass="118770">MSSALESGLYETLLSLELHNRLEASKREGWWHEVQQCDAALRPEVLARHVYMLARRALASVPADEAQVEKQVHLTNELISLLRKVGNDDTILATDQVTEEAQLLREARRVENPLAKQKPTIRPHLSLAESGLMVNGRRDYQVGPELAREIESADRIDLLCAFVRFAGLRLVRKQLEDFVRRGGRLRVITTVYTGSTERRALDELVALGAEVKISFETDQTRLHAKAWLFHRKTGLHTAYIGSSNLTHSALVEGLEWNVRVSHADNASIIERVGATFEQYWSEPEFVTYRPDTDGERLSMALARERGGSGTSALERLVSLNIEFEPKAHQRQMLEALEAERQHGHWRNLVVAATGTGKTWVAAFDYRRLRARGHERLLFVAHRDEILQQSQQVFQLVLRDAAFGERLVAGERPVNGAPHVFASVQSLQRQLESLAPESYDVVVVDEFHHAEAPTYRRLLERLKPRVLLGLTATPDRGDGQSVLSWFDGRIACDVRLWQALEQGLLCPFQYFGVNDNTDLSSVTFKRGTYAKRELEAMYTGDDVRAQRILQAVAEYIHVPQVMRALGFCVGVTHAEVMARHFNAAGLKAVALHAGSPDEERRDAVSKLRRGELQAVFTVDLFNEGVDIPEVDTLLLLRPTESATIFLQQLGRGLRWSQGSGKSVLTVLDFIGQANRRYRFDVRYRAIVGGTRRQLEHELEHDFPRLPPGCAIRLDRMAREHVLHNIRAAVHQARRMLLEELQSLPRETRLPAFLEATGYELEEVYGRPSERSSFTALRREASFEQRPAGPQEAALSKAVARLLHVGDEERLNSWQAWVSQPAAPVVAAPGSREQRLQWMLFTALGFRSRPVSEWSQAMAELWACAALREELLELLALLADRSRRVHTPLDASGPVPLASHATYGLYEVIAAYGVLGTKGMLREVREGVLWVEEHRTDLLFITLDKSDADFKPTTRYADYAVSPGLFHWESQNSTSSSSPTGRRYVEHVERGTRVILFVRERKKDDRGESMPYLCLGPARYVSHESERPMRILWELERSMPAEFFQATKVAAG</sequence>
<dbReference type="SMART" id="SM00490">
    <property type="entry name" value="HELICc"/>
    <property type="match status" value="1"/>
</dbReference>
<dbReference type="SUPFAM" id="SSF52540">
    <property type="entry name" value="P-loop containing nucleoside triphosphate hydrolases"/>
    <property type="match status" value="1"/>
</dbReference>
<dbReference type="Pfam" id="PF13091">
    <property type="entry name" value="PLDc_2"/>
    <property type="match status" value="1"/>
</dbReference>
<dbReference type="InterPro" id="IPR006935">
    <property type="entry name" value="Helicase/UvrB_N"/>
</dbReference>
<proteinExistence type="predicted"/>
<dbReference type="Pfam" id="PF00271">
    <property type="entry name" value="Helicase_C"/>
    <property type="match status" value="1"/>
</dbReference>
<dbReference type="Gene3D" id="3.30.870.10">
    <property type="entry name" value="Endonuclease Chain A"/>
    <property type="match status" value="1"/>
</dbReference>
<dbReference type="InterPro" id="IPR014001">
    <property type="entry name" value="Helicase_ATP-bd"/>
</dbReference>
<dbReference type="CDD" id="cd18032">
    <property type="entry name" value="DEXHc_RE_I_III_res"/>
    <property type="match status" value="1"/>
</dbReference>
<dbReference type="Gene3D" id="3.40.50.300">
    <property type="entry name" value="P-loop containing nucleotide triphosphate hydrolases"/>
    <property type="match status" value="2"/>
</dbReference>
<evidence type="ECO:0000259" key="2">
    <source>
        <dbReference type="PROSITE" id="PS51192"/>
    </source>
</evidence>
<dbReference type="SMART" id="SM00487">
    <property type="entry name" value="DEXDc"/>
    <property type="match status" value="1"/>
</dbReference>
<dbReference type="Pfam" id="PF11907">
    <property type="entry name" value="DUF3427"/>
    <property type="match status" value="1"/>
</dbReference>
<dbReference type="InterPro" id="IPR027417">
    <property type="entry name" value="P-loop_NTPase"/>
</dbReference>
<dbReference type="PROSITE" id="PS51194">
    <property type="entry name" value="HELICASE_CTER"/>
    <property type="match status" value="1"/>
</dbReference>
<comment type="caution">
    <text evidence="4">The sequence shown here is derived from an EMBL/GenBank/DDBJ whole genome shotgun (WGS) entry which is preliminary data.</text>
</comment>
<dbReference type="EMBL" id="JAAIYO010000001">
    <property type="protein sequence ID" value="MBE4747906.1"/>
    <property type="molecule type" value="Genomic_DNA"/>
</dbReference>
<evidence type="ECO:0000259" key="1">
    <source>
        <dbReference type="PROSITE" id="PS50035"/>
    </source>
</evidence>
<dbReference type="PROSITE" id="PS51192">
    <property type="entry name" value="HELICASE_ATP_BIND_1"/>
    <property type="match status" value="1"/>
</dbReference>
<protein>
    <submittedName>
        <fullName evidence="4">DUF3427 domain-containing protein</fullName>
    </submittedName>
</protein>
<dbReference type="CDD" id="cd18799">
    <property type="entry name" value="SF2_C_EcoAI-like"/>
    <property type="match status" value="1"/>
</dbReference>
<evidence type="ECO:0000259" key="3">
    <source>
        <dbReference type="PROSITE" id="PS51194"/>
    </source>
</evidence>
<evidence type="ECO:0000313" key="4">
    <source>
        <dbReference type="EMBL" id="MBE4747906.1"/>
    </source>
</evidence>
<organism evidence="4 5">
    <name type="scientific">Corallococcus soli</name>
    <dbReference type="NCBI Taxonomy" id="2710757"/>
    <lineage>
        <taxon>Bacteria</taxon>
        <taxon>Pseudomonadati</taxon>
        <taxon>Myxococcota</taxon>
        <taxon>Myxococcia</taxon>
        <taxon>Myxococcales</taxon>
        <taxon>Cystobacterineae</taxon>
        <taxon>Myxococcaceae</taxon>
        <taxon>Corallococcus</taxon>
    </lineage>
</organism>
<feature type="domain" description="Helicase C-terminal" evidence="3">
    <location>
        <begin position="549"/>
        <end position="697"/>
    </location>
</feature>
<dbReference type="PANTHER" id="PTHR47962">
    <property type="entry name" value="ATP-DEPENDENT HELICASE LHR-RELATED-RELATED"/>
    <property type="match status" value="1"/>
</dbReference>
<gene>
    <name evidence="4" type="ORF">G4177_06895</name>
</gene>
<dbReference type="InterPro" id="IPR021835">
    <property type="entry name" value="DUF3427"/>
</dbReference>
<feature type="domain" description="Helicase ATP-binding" evidence="2">
    <location>
        <begin position="338"/>
        <end position="477"/>
    </location>
</feature>
<dbReference type="PROSITE" id="PS50035">
    <property type="entry name" value="PLD"/>
    <property type="match status" value="1"/>
</dbReference>
<dbReference type="PANTHER" id="PTHR47962:SF7">
    <property type="entry name" value="MITOCHONDRIAL ATP-DEPENDENT HELICASE IRC3-RELATED"/>
    <property type="match status" value="1"/>
</dbReference>
<dbReference type="InterPro" id="IPR052511">
    <property type="entry name" value="ATP-dep_Helicase"/>
</dbReference>
<dbReference type="InterPro" id="IPR025202">
    <property type="entry name" value="PLD-like_dom"/>
</dbReference>
<dbReference type="InterPro" id="IPR001736">
    <property type="entry name" value="PLipase_D/transphosphatidylase"/>
</dbReference>
<dbReference type="Pfam" id="PF04851">
    <property type="entry name" value="ResIII"/>
    <property type="match status" value="1"/>
</dbReference>
<reference evidence="4 5" key="1">
    <citation type="submission" date="2020-02" db="EMBL/GenBank/DDBJ databases">
        <authorList>
            <person name="Babadi Z.K."/>
            <person name="Risdian C."/>
            <person name="Ebrahimipour G.H."/>
            <person name="Wink J."/>
        </authorList>
    </citation>
    <scope>NUCLEOTIDE SEQUENCE [LARGE SCALE GENOMIC DNA]</scope>
    <source>
        <strain evidence="4 5">ZKHCc1 1396</strain>
    </source>
</reference>
<dbReference type="Proteomes" id="UP001516472">
    <property type="component" value="Unassembled WGS sequence"/>
</dbReference>
<feature type="domain" description="PLD phosphodiesterase" evidence="1">
    <location>
        <begin position="218"/>
        <end position="249"/>
    </location>
</feature>
<evidence type="ECO:0000313" key="5">
    <source>
        <dbReference type="Proteomes" id="UP001516472"/>
    </source>
</evidence>
<dbReference type="SUPFAM" id="SSF56024">
    <property type="entry name" value="Phospholipase D/nuclease"/>
    <property type="match status" value="1"/>
</dbReference>
<dbReference type="RefSeq" id="WP_193347257.1">
    <property type="nucleotide sequence ID" value="NZ_CBCSIP010000040.1"/>
</dbReference>